<keyword evidence="2 3" id="KW-0326">Glycosidase</keyword>
<keyword evidence="1 3" id="KW-0378">Hydrolase</keyword>
<dbReference type="PROSITE" id="PS00659">
    <property type="entry name" value="GLYCOSYL_HYDROL_F5"/>
    <property type="match status" value="1"/>
</dbReference>
<keyword evidence="5" id="KW-1133">Transmembrane helix</keyword>
<dbReference type="Proteomes" id="UP000244755">
    <property type="component" value="Chromosome 1"/>
</dbReference>
<evidence type="ECO:0000256" key="2">
    <source>
        <dbReference type="ARBA" id="ARBA00023295"/>
    </source>
</evidence>
<proteinExistence type="inferred from homology"/>
<dbReference type="InterPro" id="IPR001547">
    <property type="entry name" value="Glyco_hydro_5"/>
</dbReference>
<keyword evidence="8" id="KW-1185">Reference proteome</keyword>
<evidence type="ECO:0000313" key="8">
    <source>
        <dbReference type="Proteomes" id="UP000244755"/>
    </source>
</evidence>
<accession>A0A2R4WLE0</accession>
<dbReference type="EMBL" id="CP028843">
    <property type="protein sequence ID" value="AWB22354.1"/>
    <property type="molecule type" value="Genomic_DNA"/>
</dbReference>
<evidence type="ECO:0000256" key="1">
    <source>
        <dbReference type="ARBA" id="ARBA00022801"/>
    </source>
</evidence>
<feature type="region of interest" description="Disordered" evidence="4">
    <location>
        <begin position="1"/>
        <end position="67"/>
    </location>
</feature>
<reference evidence="7 8" key="1">
    <citation type="submission" date="2018-04" db="EMBL/GenBank/DDBJ databases">
        <title>Methylobacterium sp. PR1016A genome.</title>
        <authorList>
            <person name="Park W."/>
        </authorList>
    </citation>
    <scope>NUCLEOTIDE SEQUENCE [LARGE SCALE GENOMIC DNA]</scope>
    <source>
        <strain evidence="7 8">PR1016A</strain>
    </source>
</reference>
<protein>
    <recommendedName>
        <fullName evidence="6">Glycoside hydrolase family 5 domain-containing protein</fullName>
    </recommendedName>
</protein>
<dbReference type="PANTHER" id="PTHR34142:SF1">
    <property type="entry name" value="GLYCOSIDE HYDROLASE FAMILY 5 DOMAIN-CONTAINING PROTEIN"/>
    <property type="match status" value="1"/>
</dbReference>
<evidence type="ECO:0000259" key="6">
    <source>
        <dbReference type="Pfam" id="PF00150"/>
    </source>
</evidence>
<dbReference type="InterPro" id="IPR017853">
    <property type="entry name" value="GH"/>
</dbReference>
<feature type="transmembrane region" description="Helical" evidence="5">
    <location>
        <begin position="75"/>
        <end position="94"/>
    </location>
</feature>
<feature type="domain" description="Glycoside hydrolase family 5" evidence="6">
    <location>
        <begin position="114"/>
        <end position="372"/>
    </location>
</feature>
<feature type="compositionally biased region" description="Low complexity" evidence="4">
    <location>
        <begin position="1"/>
        <end position="17"/>
    </location>
</feature>
<gene>
    <name evidence="7" type="ORF">DA075_16680</name>
</gene>
<evidence type="ECO:0000313" key="7">
    <source>
        <dbReference type="EMBL" id="AWB22354.1"/>
    </source>
</evidence>
<keyword evidence="5" id="KW-0472">Membrane</keyword>
<dbReference type="SUPFAM" id="SSF51445">
    <property type="entry name" value="(Trans)glycosidases"/>
    <property type="match status" value="1"/>
</dbReference>
<keyword evidence="5" id="KW-0812">Transmembrane</keyword>
<evidence type="ECO:0000256" key="5">
    <source>
        <dbReference type="SAM" id="Phobius"/>
    </source>
</evidence>
<dbReference type="KEGG" id="mee:DA075_16680"/>
<dbReference type="Pfam" id="PF00150">
    <property type="entry name" value="Cellulase"/>
    <property type="match status" value="1"/>
</dbReference>
<dbReference type="OrthoDB" id="6769681at2"/>
<feature type="compositionally biased region" description="Polar residues" evidence="4">
    <location>
        <begin position="18"/>
        <end position="31"/>
    </location>
</feature>
<name>A0A2R4WLE0_9HYPH</name>
<dbReference type="GO" id="GO:0004553">
    <property type="term" value="F:hydrolase activity, hydrolyzing O-glycosyl compounds"/>
    <property type="evidence" value="ECO:0007669"/>
    <property type="project" value="InterPro"/>
</dbReference>
<dbReference type="GO" id="GO:0009251">
    <property type="term" value="P:glucan catabolic process"/>
    <property type="evidence" value="ECO:0007669"/>
    <property type="project" value="TreeGrafter"/>
</dbReference>
<dbReference type="Gene3D" id="3.20.20.80">
    <property type="entry name" value="Glycosidases"/>
    <property type="match status" value="1"/>
</dbReference>
<evidence type="ECO:0000256" key="4">
    <source>
        <dbReference type="SAM" id="MobiDB-lite"/>
    </source>
</evidence>
<comment type="similarity">
    <text evidence="3">Belongs to the glycosyl hydrolase 5 (cellulase A) family.</text>
</comment>
<dbReference type="AlphaFoldDB" id="A0A2R4WLE0"/>
<sequence length="409" mass="43602">MRSCSASWRCRSASSASQWRMSAGRSSSTWCSPAGCGRTGTSTAARPPSSPAGPGSRANPSPQLPRTRRNEMRRLLTLCCLILALPPAPAAAAATCLRGVNISGAEFGTVPGRYGFDYLYPPASTIGRFAGLGLTTMRLPIRWERLQPALRQPLDPEELARLEATVSAATQAGMRTVIDLHNYAYYGKARIGTEMVTAEAFADVWRRLAQHFRGDASVVFGLMNEPHDIPADRWLIAANAAIAAIREVGARQLVLVPGSGWTGAHSWTADLPTGNNAAVMLGTVDPGNNVAYEVHQYLDADYSGTHAECSRGADALQAVERLTGWLAQNGRRAFLGEIGAPGNRGCPERLAAVLRHVNANPQQWVGWTAWAAGDLWAPDYPLRLDPAGATAPVVAAIQAAARAKPSCEP</sequence>
<organism evidence="7 8">
    <name type="scientific">Methylobacterium currus</name>
    <dbReference type="NCBI Taxonomy" id="2051553"/>
    <lineage>
        <taxon>Bacteria</taxon>
        <taxon>Pseudomonadati</taxon>
        <taxon>Pseudomonadota</taxon>
        <taxon>Alphaproteobacteria</taxon>
        <taxon>Hyphomicrobiales</taxon>
        <taxon>Methylobacteriaceae</taxon>
        <taxon>Methylobacterium</taxon>
    </lineage>
</organism>
<dbReference type="PANTHER" id="PTHR34142">
    <property type="entry name" value="ENDO-BETA-1,4-GLUCANASE A"/>
    <property type="match status" value="1"/>
</dbReference>
<evidence type="ECO:0000256" key="3">
    <source>
        <dbReference type="RuleBase" id="RU361153"/>
    </source>
</evidence>
<dbReference type="InterPro" id="IPR018087">
    <property type="entry name" value="Glyco_hydro_5_CS"/>
</dbReference>
<feature type="compositionally biased region" description="Low complexity" evidence="4">
    <location>
        <begin position="39"/>
        <end position="61"/>
    </location>
</feature>